<evidence type="ECO:0000313" key="3">
    <source>
        <dbReference type="Proteomes" id="UP000426246"/>
    </source>
</evidence>
<dbReference type="SUPFAM" id="SSF47413">
    <property type="entry name" value="lambda repressor-like DNA-binding domains"/>
    <property type="match status" value="1"/>
</dbReference>
<sequence>MNINSNDSEKEPTGSHLGKIISTIRLSKKISLSVLAKRANLTASYISRIERGERKNPSYPALHMLAKSLFEPERLLLDAVLVDEGITPPNIENFNNLSLTELLKEKILFSEFLIGRTQATIEAKVALLELLTLLDQTLPELSRHDESSILQSIDALSTILKLHQAENLLKV</sequence>
<dbReference type="Proteomes" id="UP000426246">
    <property type="component" value="Chromosome"/>
</dbReference>
<dbReference type="AlphaFoldDB" id="A0A6B8REK0"/>
<proteinExistence type="predicted"/>
<reference evidence="3" key="1">
    <citation type="submission" date="2018-11" db="EMBL/GenBank/DDBJ databases">
        <title>Complete genome sequence of Paenibacillus sp. ML311-T8.</title>
        <authorList>
            <person name="Nam Y.-D."/>
            <person name="Kang J."/>
            <person name="Chung W.-H."/>
            <person name="Park Y.S."/>
        </authorList>
    </citation>
    <scope>NUCLEOTIDE SEQUENCE [LARGE SCALE GENOMIC DNA]</scope>
    <source>
        <strain evidence="3">ML311-T8</strain>
    </source>
</reference>
<dbReference type="GO" id="GO:0003677">
    <property type="term" value="F:DNA binding"/>
    <property type="evidence" value="ECO:0007669"/>
    <property type="project" value="InterPro"/>
</dbReference>
<dbReference type="Gene3D" id="1.10.260.40">
    <property type="entry name" value="lambda repressor-like DNA-binding domains"/>
    <property type="match status" value="1"/>
</dbReference>
<evidence type="ECO:0000259" key="1">
    <source>
        <dbReference type="PROSITE" id="PS50943"/>
    </source>
</evidence>
<dbReference type="KEGG" id="ppsc:EHS13_02135"/>
<dbReference type="SMART" id="SM00530">
    <property type="entry name" value="HTH_XRE"/>
    <property type="match status" value="1"/>
</dbReference>
<dbReference type="Pfam" id="PF01381">
    <property type="entry name" value="HTH_3"/>
    <property type="match status" value="1"/>
</dbReference>
<gene>
    <name evidence="2" type="ORF">EHS13_02135</name>
</gene>
<evidence type="ECO:0000313" key="2">
    <source>
        <dbReference type="EMBL" id="QGQ93786.1"/>
    </source>
</evidence>
<organism evidence="2 3">
    <name type="scientific">Paenibacillus psychroresistens</name>
    <dbReference type="NCBI Taxonomy" id="1778678"/>
    <lineage>
        <taxon>Bacteria</taxon>
        <taxon>Bacillati</taxon>
        <taxon>Bacillota</taxon>
        <taxon>Bacilli</taxon>
        <taxon>Bacillales</taxon>
        <taxon>Paenibacillaceae</taxon>
        <taxon>Paenibacillus</taxon>
    </lineage>
</organism>
<protein>
    <submittedName>
        <fullName evidence="2">XRE family transcriptional regulator</fullName>
    </submittedName>
</protein>
<dbReference type="InterPro" id="IPR010982">
    <property type="entry name" value="Lambda_DNA-bd_dom_sf"/>
</dbReference>
<feature type="domain" description="HTH cro/C1-type" evidence="1">
    <location>
        <begin position="21"/>
        <end position="75"/>
    </location>
</feature>
<name>A0A6B8REK0_9BACL</name>
<accession>A0A6B8REK0</accession>
<dbReference type="PROSITE" id="PS50943">
    <property type="entry name" value="HTH_CROC1"/>
    <property type="match status" value="1"/>
</dbReference>
<dbReference type="InterPro" id="IPR001387">
    <property type="entry name" value="Cro/C1-type_HTH"/>
</dbReference>
<dbReference type="OrthoDB" id="9814553at2"/>
<dbReference type="CDD" id="cd00093">
    <property type="entry name" value="HTH_XRE"/>
    <property type="match status" value="1"/>
</dbReference>
<dbReference type="EMBL" id="CP034235">
    <property type="protein sequence ID" value="QGQ93786.1"/>
    <property type="molecule type" value="Genomic_DNA"/>
</dbReference>
<dbReference type="RefSeq" id="WP_155698783.1">
    <property type="nucleotide sequence ID" value="NZ_CP034235.1"/>
</dbReference>
<keyword evidence="3" id="KW-1185">Reference proteome</keyword>